<sequence>MNIIARRIATAAIATGIAVTAFLSANAAANAATTPPSFEAQVLTLTNKERATAGCPALAANAQLNASAKAHNDEMAKTGKMTHTGLDGSTPSQRIDNAGYYWKMAGENVAVGQKTPEQVVKDWMKSPAHRANMLNCGFKDLGVAYTVDAKKKAYWTQNFGTR</sequence>
<evidence type="ECO:0000259" key="2">
    <source>
        <dbReference type="Pfam" id="PF00188"/>
    </source>
</evidence>
<evidence type="ECO:0000256" key="1">
    <source>
        <dbReference type="SAM" id="SignalP"/>
    </source>
</evidence>
<dbReference type="Gene3D" id="3.40.33.10">
    <property type="entry name" value="CAP"/>
    <property type="match status" value="1"/>
</dbReference>
<dbReference type="PANTHER" id="PTHR31157">
    <property type="entry name" value="SCP DOMAIN-CONTAINING PROTEIN"/>
    <property type="match status" value="1"/>
</dbReference>
<feature type="chain" id="PRO_5038972421" evidence="1">
    <location>
        <begin position="28"/>
        <end position="162"/>
    </location>
</feature>
<gene>
    <name evidence="3" type="ORF">F4559_002566</name>
</gene>
<dbReference type="CDD" id="cd05379">
    <property type="entry name" value="CAP_bacterial"/>
    <property type="match status" value="1"/>
</dbReference>
<protein>
    <submittedName>
        <fullName evidence="3">Uncharacterized protein YkwD</fullName>
    </submittedName>
</protein>
<dbReference type="PANTHER" id="PTHR31157:SF1">
    <property type="entry name" value="SCP DOMAIN-CONTAINING PROTEIN"/>
    <property type="match status" value="1"/>
</dbReference>
<dbReference type="Pfam" id="PF00188">
    <property type="entry name" value="CAP"/>
    <property type="match status" value="1"/>
</dbReference>
<keyword evidence="4" id="KW-1185">Reference proteome</keyword>
<dbReference type="InterPro" id="IPR014044">
    <property type="entry name" value="CAP_dom"/>
</dbReference>
<keyword evidence="1" id="KW-0732">Signal</keyword>
<dbReference type="Proteomes" id="UP000542674">
    <property type="component" value="Unassembled WGS sequence"/>
</dbReference>
<dbReference type="SUPFAM" id="SSF55797">
    <property type="entry name" value="PR-1-like"/>
    <property type="match status" value="1"/>
</dbReference>
<feature type="signal peptide" evidence="1">
    <location>
        <begin position="1"/>
        <end position="27"/>
    </location>
</feature>
<evidence type="ECO:0000313" key="3">
    <source>
        <dbReference type="EMBL" id="MBB4965207.1"/>
    </source>
</evidence>
<dbReference type="AlphaFoldDB" id="A0A7W7WVS5"/>
<comment type="caution">
    <text evidence="3">The sequence shown here is derived from an EMBL/GenBank/DDBJ whole genome shotgun (WGS) entry which is preliminary data.</text>
</comment>
<evidence type="ECO:0000313" key="4">
    <source>
        <dbReference type="Proteomes" id="UP000542674"/>
    </source>
</evidence>
<reference evidence="3 4" key="1">
    <citation type="submission" date="2020-08" db="EMBL/GenBank/DDBJ databases">
        <title>Sequencing the genomes of 1000 actinobacteria strains.</title>
        <authorList>
            <person name="Klenk H.-P."/>
        </authorList>
    </citation>
    <scope>NUCLEOTIDE SEQUENCE [LARGE SCALE GENOMIC DNA]</scope>
    <source>
        <strain evidence="3 4">DSM 45084</strain>
    </source>
</reference>
<organism evidence="3 4">
    <name type="scientific">Saccharothrix violaceirubra</name>
    <dbReference type="NCBI Taxonomy" id="413306"/>
    <lineage>
        <taxon>Bacteria</taxon>
        <taxon>Bacillati</taxon>
        <taxon>Actinomycetota</taxon>
        <taxon>Actinomycetes</taxon>
        <taxon>Pseudonocardiales</taxon>
        <taxon>Pseudonocardiaceae</taxon>
        <taxon>Saccharothrix</taxon>
    </lineage>
</organism>
<dbReference type="EMBL" id="JACHJS010000001">
    <property type="protein sequence ID" value="MBB4965207.1"/>
    <property type="molecule type" value="Genomic_DNA"/>
</dbReference>
<proteinExistence type="predicted"/>
<name>A0A7W7WVS5_9PSEU</name>
<dbReference type="InterPro" id="IPR035940">
    <property type="entry name" value="CAP_sf"/>
</dbReference>
<feature type="domain" description="SCP" evidence="2">
    <location>
        <begin position="43"/>
        <end position="159"/>
    </location>
</feature>
<dbReference type="RefSeq" id="WP_184668644.1">
    <property type="nucleotide sequence ID" value="NZ_BAABAI010000013.1"/>
</dbReference>
<accession>A0A7W7WVS5</accession>